<dbReference type="InterPro" id="IPR017145">
    <property type="entry name" value="Aminobenzoyl-glu_utiliz_pB"/>
</dbReference>
<proteinExistence type="predicted"/>
<gene>
    <name evidence="4" type="ORF">C6Y53_06065</name>
</gene>
<reference evidence="5" key="1">
    <citation type="submission" date="2018-03" db="EMBL/GenBank/DDBJ databases">
        <title>Genomic analysis of the strain SH-1 isolated from shrimp intestine.</title>
        <authorList>
            <person name="Kim Y.-S."/>
            <person name="Kim S.-E."/>
            <person name="Kim K.-H."/>
        </authorList>
    </citation>
    <scope>NUCLEOTIDE SEQUENCE [LARGE SCALE GENOMIC DNA]</scope>
    <source>
        <strain evidence="5">SH-1</strain>
    </source>
</reference>
<dbReference type="GO" id="GO:0046657">
    <property type="term" value="P:folic acid catabolic process"/>
    <property type="evidence" value="ECO:0007669"/>
    <property type="project" value="TreeGrafter"/>
</dbReference>
<dbReference type="Proteomes" id="UP000237655">
    <property type="component" value="Chromosome"/>
</dbReference>
<dbReference type="Gene3D" id="3.30.70.360">
    <property type="match status" value="1"/>
</dbReference>
<keyword evidence="2" id="KW-0732">Signal</keyword>
<dbReference type="GO" id="GO:0005737">
    <property type="term" value="C:cytoplasm"/>
    <property type="evidence" value="ECO:0007669"/>
    <property type="project" value="TreeGrafter"/>
</dbReference>
<dbReference type="AlphaFoldDB" id="A0A2S0MN55"/>
<keyword evidence="5" id="KW-1185">Reference proteome</keyword>
<dbReference type="PANTHER" id="PTHR30575">
    <property type="entry name" value="PEPTIDASE M20"/>
    <property type="match status" value="1"/>
</dbReference>
<evidence type="ECO:0000256" key="2">
    <source>
        <dbReference type="SAM" id="SignalP"/>
    </source>
</evidence>
<keyword evidence="1 4" id="KW-0378">Hydrolase</keyword>
<dbReference type="SUPFAM" id="SSF53187">
    <property type="entry name" value="Zn-dependent exopeptidases"/>
    <property type="match status" value="1"/>
</dbReference>
<dbReference type="GO" id="GO:0071713">
    <property type="term" value="F:para-aminobenzoyl-glutamate hydrolase activity"/>
    <property type="evidence" value="ECO:0007669"/>
    <property type="project" value="TreeGrafter"/>
</dbReference>
<dbReference type="Pfam" id="PF01546">
    <property type="entry name" value="Peptidase_M20"/>
    <property type="match status" value="1"/>
</dbReference>
<feature type="signal peptide" evidence="2">
    <location>
        <begin position="1"/>
        <end position="23"/>
    </location>
</feature>
<dbReference type="KEGG" id="thas:C6Y53_06065"/>
<sequence>MKLSHFLSTVSLAVLAAPPAVLAGPLSEAQRADISATLAEYYPRMTEVAETLWHNPELGYLETQTAALLQDELKAHGFSIEQGVAGIPTAFVASRGSDTGPVIAIMAEMDALPGFSQAATPDKQPVEGLDAGHACGHHLFGAGSVAAAIAVADWLEATGSEGQVRLYGTPAEEGGSGKVYMVRAGLFDDVDITLHWHPSDRNSAAQGSSLSNVSAKIRFSGQSAHAAMAPDKGRSALDGVEAMHMMVNMMREHVPQETRIHYVITDGGKAPNVVPDFAESYIYVRHPDPAVVADVFARIEAAAQGAALGTGTEYTTERVGGVYSVLPNDVLGQLMDRNLRAADPLSWTDEEMSFAQELYASLKGAPEIATYAETQPYSFGEQGYFSTDVGDVSWVTPTAGLGTATWVPGTWAHSWQAVAAGGTALGYKGAELAAETLATAAAELFQSPELIEAAKTEFQQARGSDFSYVALIGDREPPLDYRAPASN</sequence>
<dbReference type="InterPro" id="IPR002933">
    <property type="entry name" value="Peptidase_M20"/>
</dbReference>
<accession>A0A2S0MN55</accession>
<dbReference type="Gene3D" id="3.40.630.10">
    <property type="entry name" value="Zn peptidases"/>
    <property type="match status" value="1"/>
</dbReference>
<dbReference type="Pfam" id="PF07687">
    <property type="entry name" value="M20_dimer"/>
    <property type="match status" value="1"/>
</dbReference>
<dbReference type="InterPro" id="IPR017439">
    <property type="entry name" value="Amidohydrolase"/>
</dbReference>
<feature type="chain" id="PRO_5015584193" evidence="2">
    <location>
        <begin position="24"/>
        <end position="487"/>
    </location>
</feature>
<dbReference type="PANTHER" id="PTHR30575:SF0">
    <property type="entry name" value="XAA-ARG DIPEPTIDASE"/>
    <property type="match status" value="1"/>
</dbReference>
<dbReference type="EMBL" id="CP027665">
    <property type="protein sequence ID" value="AVO37318.1"/>
    <property type="molecule type" value="Genomic_DNA"/>
</dbReference>
<dbReference type="PIRSF" id="PIRSF037227">
    <property type="entry name" value="Aminobenzoyl-glu_utiliz_pB"/>
    <property type="match status" value="1"/>
</dbReference>
<dbReference type="SUPFAM" id="SSF55031">
    <property type="entry name" value="Bacterial exopeptidase dimerisation domain"/>
    <property type="match status" value="1"/>
</dbReference>
<evidence type="ECO:0000256" key="1">
    <source>
        <dbReference type="ARBA" id="ARBA00022801"/>
    </source>
</evidence>
<name>A0A2S0MN55_9RHOB</name>
<dbReference type="InterPro" id="IPR036264">
    <property type="entry name" value="Bact_exopeptidase_dim_dom"/>
</dbReference>
<protein>
    <submittedName>
        <fullName evidence="4">Amidohydrolase</fullName>
    </submittedName>
</protein>
<dbReference type="InterPro" id="IPR052030">
    <property type="entry name" value="Peptidase_M20/M20A_hydrolases"/>
</dbReference>
<dbReference type="NCBIfam" id="TIGR01891">
    <property type="entry name" value="amidohydrolases"/>
    <property type="match status" value="1"/>
</dbReference>
<dbReference type="RefSeq" id="WP_106471630.1">
    <property type="nucleotide sequence ID" value="NZ_CP027665.1"/>
</dbReference>
<evidence type="ECO:0000313" key="4">
    <source>
        <dbReference type="EMBL" id="AVO37318.1"/>
    </source>
</evidence>
<organism evidence="4 5">
    <name type="scientific">Pukyongiella litopenaei</name>
    <dbReference type="NCBI Taxonomy" id="2605946"/>
    <lineage>
        <taxon>Bacteria</taxon>
        <taxon>Pseudomonadati</taxon>
        <taxon>Pseudomonadota</taxon>
        <taxon>Alphaproteobacteria</taxon>
        <taxon>Rhodobacterales</taxon>
        <taxon>Paracoccaceae</taxon>
        <taxon>Pukyongiella</taxon>
    </lineage>
</organism>
<evidence type="ECO:0000259" key="3">
    <source>
        <dbReference type="Pfam" id="PF07687"/>
    </source>
</evidence>
<dbReference type="InterPro" id="IPR011650">
    <property type="entry name" value="Peptidase_M20_dimer"/>
</dbReference>
<dbReference type="GO" id="GO:0016805">
    <property type="term" value="F:dipeptidase activity"/>
    <property type="evidence" value="ECO:0007669"/>
    <property type="project" value="TreeGrafter"/>
</dbReference>
<feature type="domain" description="Peptidase M20 dimerisation" evidence="3">
    <location>
        <begin position="213"/>
        <end position="305"/>
    </location>
</feature>
<evidence type="ECO:0000313" key="5">
    <source>
        <dbReference type="Proteomes" id="UP000237655"/>
    </source>
</evidence>